<dbReference type="PROSITE" id="PS51455">
    <property type="entry name" value="PIPK"/>
    <property type="match status" value="1"/>
</dbReference>
<dbReference type="GO" id="GO:0000285">
    <property type="term" value="F:1-phosphatidylinositol-3-phosphate 5-kinase activity"/>
    <property type="evidence" value="ECO:0007669"/>
    <property type="project" value="InterPro"/>
</dbReference>
<keyword evidence="6" id="KW-1185">Reference proteome</keyword>
<dbReference type="Gene3D" id="3.30.810.10">
    <property type="entry name" value="2-Layer Sandwich"/>
    <property type="match status" value="1"/>
</dbReference>
<dbReference type="InterPro" id="IPR027484">
    <property type="entry name" value="PInositol-4-P-5-kinase_N"/>
</dbReference>
<dbReference type="PANTHER" id="PTHR45748:SF7">
    <property type="entry name" value="1-PHOSPHATIDYLINOSITOL 3-PHOSPHATE 5-KINASE-RELATED"/>
    <property type="match status" value="1"/>
</dbReference>
<dbReference type="GO" id="GO:0005524">
    <property type="term" value="F:ATP binding"/>
    <property type="evidence" value="ECO:0007669"/>
    <property type="project" value="UniProtKB-UniRule"/>
</dbReference>
<keyword evidence="3" id="KW-0418">Kinase</keyword>
<dbReference type="InterPro" id="IPR027483">
    <property type="entry name" value="PInositol-4-P-4/5-kinase_C_sf"/>
</dbReference>
<organism evidence="5 6">
    <name type="scientific">Coemansia reversa (strain ATCC 12441 / NRRL 1564)</name>
    <dbReference type="NCBI Taxonomy" id="763665"/>
    <lineage>
        <taxon>Eukaryota</taxon>
        <taxon>Fungi</taxon>
        <taxon>Fungi incertae sedis</taxon>
        <taxon>Zoopagomycota</taxon>
        <taxon>Kickxellomycotina</taxon>
        <taxon>Kickxellomycetes</taxon>
        <taxon>Kickxellales</taxon>
        <taxon>Kickxellaceae</taxon>
        <taxon>Coemansia</taxon>
    </lineage>
</organism>
<feature type="domain" description="PIPK" evidence="4">
    <location>
        <begin position="43"/>
        <end position="365"/>
    </location>
</feature>
<sequence length="380" mass="43643">MAPETSQLFQIGLDLVYPLGPTEHVIAGSPIIVRESEPSSIIAFTLLDGEFKKMLHSLFEDARNGADFSKVTPSQDENEVIKRVMLQSQGHHLRFRFTAGQTKFMCKVFYAAQFEALRRCNGCEDSYIESLSRCMPYIAKGGKSGSAFLRTRDERFIIKQIPKAETEAFLNFAPFYFEHMYWNWKYKDTRPTVLAKIFGFCRVTCQNAANGGKPVKMSVVIMENLFYGRKCSPVFDLKGSERNRMVEETSLTAVFQDENLIKYIRENPICIRQQTKRHLHDAIWNDTLFLSKMNVMDYSLLVGFDETSKQLVVGIVDFIRTFTWDKQLESWVKKAGILGGGGKGPTIDSPKQYKNRFRDAMERYFLMVPDKFFQVQSEGA</sequence>
<evidence type="ECO:0000256" key="2">
    <source>
        <dbReference type="ARBA" id="ARBA00022840"/>
    </source>
</evidence>
<dbReference type="SUPFAM" id="SSF56104">
    <property type="entry name" value="SAICAR synthase-like"/>
    <property type="match status" value="1"/>
</dbReference>
<gene>
    <name evidence="5" type="ORF">COEREDRAFT_77401</name>
</gene>
<protein>
    <submittedName>
        <fullName evidence="5">SAICAR synthase-like protein</fullName>
    </submittedName>
</protein>
<dbReference type="EMBL" id="KZ303527">
    <property type="protein sequence ID" value="PIA13795.1"/>
    <property type="molecule type" value="Genomic_DNA"/>
</dbReference>
<dbReference type="GO" id="GO:0010008">
    <property type="term" value="C:endosome membrane"/>
    <property type="evidence" value="ECO:0007669"/>
    <property type="project" value="TreeGrafter"/>
</dbReference>
<dbReference type="FunFam" id="3.30.810.10:FF:000001">
    <property type="entry name" value="1-phosphatidylinositol 3-phosphate 5-kinase FAB1"/>
    <property type="match status" value="1"/>
</dbReference>
<dbReference type="PANTHER" id="PTHR45748">
    <property type="entry name" value="1-PHOSPHATIDYLINOSITOL 3-PHOSPHATE 5-KINASE-RELATED"/>
    <property type="match status" value="1"/>
</dbReference>
<evidence type="ECO:0000259" key="4">
    <source>
        <dbReference type="PROSITE" id="PS51455"/>
    </source>
</evidence>
<keyword evidence="3" id="KW-0808">Transferase</keyword>
<reference evidence="5 6" key="1">
    <citation type="journal article" date="2015" name="Genome Biol. Evol.">
        <title>Phylogenomic analyses indicate that early fungi evolved digesting cell walls of algal ancestors of land plants.</title>
        <authorList>
            <person name="Chang Y."/>
            <person name="Wang S."/>
            <person name="Sekimoto S."/>
            <person name="Aerts A.L."/>
            <person name="Choi C."/>
            <person name="Clum A."/>
            <person name="LaButti K.M."/>
            <person name="Lindquist E.A."/>
            <person name="Yee Ngan C."/>
            <person name="Ohm R.A."/>
            <person name="Salamov A.A."/>
            <person name="Grigoriev I.V."/>
            <person name="Spatafora J.W."/>
            <person name="Berbee M.L."/>
        </authorList>
    </citation>
    <scope>NUCLEOTIDE SEQUENCE [LARGE SCALE GENOMIC DNA]</scope>
    <source>
        <strain evidence="5 6">NRRL 1564</strain>
    </source>
</reference>
<name>A0A2G5B468_COERN</name>
<dbReference type="AlphaFoldDB" id="A0A2G5B468"/>
<accession>A0A2G5B468</accession>
<dbReference type="GO" id="GO:0000329">
    <property type="term" value="C:fungal-type vacuole membrane"/>
    <property type="evidence" value="ECO:0007669"/>
    <property type="project" value="TreeGrafter"/>
</dbReference>
<dbReference type="GO" id="GO:0046854">
    <property type="term" value="P:phosphatidylinositol phosphate biosynthetic process"/>
    <property type="evidence" value="ECO:0007669"/>
    <property type="project" value="TreeGrafter"/>
</dbReference>
<dbReference type="OrthoDB" id="158357at2759"/>
<proteinExistence type="predicted"/>
<evidence type="ECO:0000256" key="3">
    <source>
        <dbReference type="PROSITE-ProRule" id="PRU00781"/>
    </source>
</evidence>
<evidence type="ECO:0000256" key="1">
    <source>
        <dbReference type="ARBA" id="ARBA00022741"/>
    </source>
</evidence>
<dbReference type="Proteomes" id="UP000242474">
    <property type="component" value="Unassembled WGS sequence"/>
</dbReference>
<dbReference type="Pfam" id="PF01504">
    <property type="entry name" value="PIP5K"/>
    <property type="match status" value="1"/>
</dbReference>
<keyword evidence="2 3" id="KW-0067">ATP-binding</keyword>
<evidence type="ECO:0000313" key="5">
    <source>
        <dbReference type="EMBL" id="PIA13795.1"/>
    </source>
</evidence>
<evidence type="ECO:0000313" key="6">
    <source>
        <dbReference type="Proteomes" id="UP000242474"/>
    </source>
</evidence>
<dbReference type="InterPro" id="IPR044769">
    <property type="entry name" value="PIKfyve_PIPKc"/>
</dbReference>
<dbReference type="STRING" id="763665.A0A2G5B468"/>
<dbReference type="CDD" id="cd17300">
    <property type="entry name" value="PIPKc_PIKfyve"/>
    <property type="match status" value="1"/>
</dbReference>
<keyword evidence="1 3" id="KW-0547">Nucleotide-binding</keyword>
<dbReference type="InterPro" id="IPR002498">
    <property type="entry name" value="PInositol-4-P-4/5-kinase_core"/>
</dbReference>
<dbReference type="Gene3D" id="3.30.800.10">
    <property type="entry name" value="Phosphatidylinositol Phosphate Kinase II Beta"/>
    <property type="match status" value="1"/>
</dbReference>
<dbReference type="SMART" id="SM00330">
    <property type="entry name" value="PIPKc"/>
    <property type="match status" value="1"/>
</dbReference>